<protein>
    <submittedName>
        <fullName evidence="1">Uncharacterized protein</fullName>
    </submittedName>
</protein>
<proteinExistence type="predicted"/>
<reference evidence="1" key="1">
    <citation type="submission" date="2014-11" db="EMBL/GenBank/DDBJ databases">
        <authorList>
            <person name="Amaro Gonzalez C."/>
        </authorList>
    </citation>
    <scope>NUCLEOTIDE SEQUENCE</scope>
</reference>
<evidence type="ECO:0000313" key="1">
    <source>
        <dbReference type="EMBL" id="JAH67178.1"/>
    </source>
</evidence>
<accession>A0A0E9UQD7</accession>
<reference evidence="1" key="2">
    <citation type="journal article" date="2015" name="Fish Shellfish Immunol.">
        <title>Early steps in the European eel (Anguilla anguilla)-Vibrio vulnificus interaction in the gills: Role of the RtxA13 toxin.</title>
        <authorList>
            <person name="Callol A."/>
            <person name="Pajuelo D."/>
            <person name="Ebbesson L."/>
            <person name="Teles M."/>
            <person name="MacKenzie S."/>
            <person name="Amaro C."/>
        </authorList>
    </citation>
    <scope>NUCLEOTIDE SEQUENCE</scope>
</reference>
<name>A0A0E9UQD7_ANGAN</name>
<sequence length="35" mass="4121">MVTKYHVAYSILILTFMTKESMSMLTSLSRYLLFT</sequence>
<dbReference type="EMBL" id="GBXM01041399">
    <property type="protein sequence ID" value="JAH67178.1"/>
    <property type="molecule type" value="Transcribed_RNA"/>
</dbReference>
<dbReference type="AlphaFoldDB" id="A0A0E9UQD7"/>
<organism evidence="1">
    <name type="scientific">Anguilla anguilla</name>
    <name type="common">European freshwater eel</name>
    <name type="synonym">Muraena anguilla</name>
    <dbReference type="NCBI Taxonomy" id="7936"/>
    <lineage>
        <taxon>Eukaryota</taxon>
        <taxon>Metazoa</taxon>
        <taxon>Chordata</taxon>
        <taxon>Craniata</taxon>
        <taxon>Vertebrata</taxon>
        <taxon>Euteleostomi</taxon>
        <taxon>Actinopterygii</taxon>
        <taxon>Neopterygii</taxon>
        <taxon>Teleostei</taxon>
        <taxon>Anguilliformes</taxon>
        <taxon>Anguillidae</taxon>
        <taxon>Anguilla</taxon>
    </lineage>
</organism>